<proteinExistence type="inferred from homology"/>
<dbReference type="AlphaFoldDB" id="A0A143BII5"/>
<dbReference type="eggNOG" id="COG0779">
    <property type="taxonomic scope" value="Bacteria"/>
</dbReference>
<keyword evidence="7" id="KW-1185">Reference proteome</keyword>
<evidence type="ECO:0000313" key="7">
    <source>
        <dbReference type="Proteomes" id="UP000076404"/>
    </source>
</evidence>
<dbReference type="Pfam" id="PF02576">
    <property type="entry name" value="RimP_N"/>
    <property type="match status" value="1"/>
</dbReference>
<dbReference type="EMBL" id="CP011454">
    <property type="protein sequence ID" value="AMW04857.1"/>
    <property type="molecule type" value="Genomic_DNA"/>
</dbReference>
<accession>A0A143BII5</accession>
<keyword evidence="1 3" id="KW-0963">Cytoplasm</keyword>
<dbReference type="GO" id="GO:0000028">
    <property type="term" value="P:ribosomal small subunit assembly"/>
    <property type="evidence" value="ECO:0007669"/>
    <property type="project" value="TreeGrafter"/>
</dbReference>
<evidence type="ECO:0000256" key="3">
    <source>
        <dbReference type="HAMAP-Rule" id="MF_01077"/>
    </source>
</evidence>
<dbReference type="GO" id="GO:0006412">
    <property type="term" value="P:translation"/>
    <property type="evidence" value="ECO:0007669"/>
    <property type="project" value="TreeGrafter"/>
</dbReference>
<dbReference type="SUPFAM" id="SSF75420">
    <property type="entry name" value="YhbC-like, N-terminal domain"/>
    <property type="match status" value="1"/>
</dbReference>
<gene>
    <name evidence="3" type="primary">rimP</name>
    <name evidence="6" type="ORF">GEMMAAP_08435</name>
</gene>
<organism evidence="6 7">
    <name type="scientific">Gemmatimonas phototrophica</name>
    <dbReference type="NCBI Taxonomy" id="1379270"/>
    <lineage>
        <taxon>Bacteria</taxon>
        <taxon>Pseudomonadati</taxon>
        <taxon>Gemmatimonadota</taxon>
        <taxon>Gemmatimonadia</taxon>
        <taxon>Gemmatimonadales</taxon>
        <taxon>Gemmatimonadaceae</taxon>
        <taxon>Gemmatimonas</taxon>
    </lineage>
</organism>
<dbReference type="STRING" id="1379270.GEMMAAP_08435"/>
<name>A0A143BII5_9BACT</name>
<dbReference type="InterPro" id="IPR036847">
    <property type="entry name" value="RimP_C_sf"/>
</dbReference>
<dbReference type="InterPro" id="IPR028998">
    <property type="entry name" value="RimP_C"/>
</dbReference>
<evidence type="ECO:0000256" key="2">
    <source>
        <dbReference type="ARBA" id="ARBA00022517"/>
    </source>
</evidence>
<dbReference type="PANTHER" id="PTHR33867:SF1">
    <property type="entry name" value="RIBOSOME MATURATION FACTOR RIMP"/>
    <property type="match status" value="1"/>
</dbReference>
<dbReference type="CDD" id="cd01734">
    <property type="entry name" value="YlxS_C"/>
    <property type="match status" value="1"/>
</dbReference>
<dbReference type="Gene3D" id="3.30.300.70">
    <property type="entry name" value="RimP-like superfamily, N-terminal"/>
    <property type="match status" value="1"/>
</dbReference>
<dbReference type="Proteomes" id="UP000076404">
    <property type="component" value="Chromosome"/>
</dbReference>
<evidence type="ECO:0000313" key="6">
    <source>
        <dbReference type="EMBL" id="AMW04857.1"/>
    </source>
</evidence>
<dbReference type="InterPro" id="IPR028989">
    <property type="entry name" value="RimP_N"/>
</dbReference>
<dbReference type="HAMAP" id="MF_01077">
    <property type="entry name" value="RimP"/>
    <property type="match status" value="1"/>
</dbReference>
<reference evidence="6 7" key="2">
    <citation type="journal article" date="2016" name="Environ. Microbiol. Rep.">
        <title>Metagenomic evidence for the presence of phototrophic Gemmatimonadetes bacteria in diverse environments.</title>
        <authorList>
            <person name="Zeng Y."/>
            <person name="Baumbach J."/>
            <person name="Barbosa E.G."/>
            <person name="Azevedo V."/>
            <person name="Zhang C."/>
            <person name="Koblizek M."/>
        </authorList>
    </citation>
    <scope>NUCLEOTIDE SEQUENCE [LARGE SCALE GENOMIC DNA]</scope>
    <source>
        <strain evidence="6 7">AP64</strain>
    </source>
</reference>
<dbReference type="SUPFAM" id="SSF74942">
    <property type="entry name" value="YhbC-like, C-terminal domain"/>
    <property type="match status" value="1"/>
</dbReference>
<keyword evidence="2 3" id="KW-0690">Ribosome biogenesis</keyword>
<dbReference type="GO" id="GO:0005829">
    <property type="term" value="C:cytosol"/>
    <property type="evidence" value="ECO:0007669"/>
    <property type="project" value="TreeGrafter"/>
</dbReference>
<dbReference type="InterPro" id="IPR035956">
    <property type="entry name" value="RimP_N_sf"/>
</dbReference>
<feature type="domain" description="Ribosome maturation factor RimP N-terminal" evidence="4">
    <location>
        <begin position="13"/>
        <end position="82"/>
    </location>
</feature>
<reference evidence="6 7" key="1">
    <citation type="journal article" date="2014" name="Proc. Natl. Acad. Sci. U.S.A.">
        <title>Functional type 2 photosynthetic reaction centers found in the rare bacterial phylum Gemmatimonadetes.</title>
        <authorList>
            <person name="Zeng Y."/>
            <person name="Feng F."/>
            <person name="Medova H."/>
            <person name="Dean J."/>
            <person name="Koblizek M."/>
        </authorList>
    </citation>
    <scope>NUCLEOTIDE SEQUENCE [LARGE SCALE GENOMIC DNA]</scope>
    <source>
        <strain evidence="6 7">AP64</strain>
    </source>
</reference>
<evidence type="ECO:0000259" key="4">
    <source>
        <dbReference type="Pfam" id="PF02576"/>
    </source>
</evidence>
<feature type="domain" description="Ribosome maturation factor RimP C-terminal" evidence="5">
    <location>
        <begin position="85"/>
        <end position="153"/>
    </location>
</feature>
<dbReference type="Pfam" id="PF17384">
    <property type="entry name" value="DUF150_C"/>
    <property type="match status" value="1"/>
</dbReference>
<dbReference type="KEGG" id="gph:GEMMAAP_08435"/>
<sequence>MGESIEPIVTRELDALGFDLVELRRGGSKARPVLEIRIDRRDEEKVTVDDCAHASRALEARLEADALVAEQYVLEVSSPGADRPLRHAADWRRFIGRRATVTCALLAGGKQEVEILALDGESGAEVALVRDPKGREVQVPLREVSQARLAFHWKR</sequence>
<comment type="similarity">
    <text evidence="3">Belongs to the RimP family.</text>
</comment>
<comment type="function">
    <text evidence="3">Required for maturation of 30S ribosomal subunits.</text>
</comment>
<dbReference type="OrthoDB" id="9805006at2"/>
<dbReference type="PANTHER" id="PTHR33867">
    <property type="entry name" value="RIBOSOME MATURATION FACTOR RIMP"/>
    <property type="match status" value="1"/>
</dbReference>
<evidence type="ECO:0000259" key="5">
    <source>
        <dbReference type="Pfam" id="PF17384"/>
    </source>
</evidence>
<dbReference type="RefSeq" id="WP_043581407.1">
    <property type="nucleotide sequence ID" value="NZ_CP011454.1"/>
</dbReference>
<protein>
    <recommendedName>
        <fullName evidence="3">Ribosome maturation factor RimP</fullName>
    </recommendedName>
</protein>
<dbReference type="InterPro" id="IPR003728">
    <property type="entry name" value="Ribosome_maturation_RimP"/>
</dbReference>
<evidence type="ECO:0000256" key="1">
    <source>
        <dbReference type="ARBA" id="ARBA00022490"/>
    </source>
</evidence>
<comment type="subcellular location">
    <subcellularLocation>
        <location evidence="3">Cytoplasm</location>
    </subcellularLocation>
</comment>